<proteinExistence type="predicted"/>
<dbReference type="EMBL" id="CP144692">
    <property type="protein sequence ID" value="WVY97357.1"/>
    <property type="molecule type" value="Genomic_DNA"/>
</dbReference>
<sequence length="102" mass="11010">MCYAPSSPASNGGNNQMRLNTHQISLSQQPTTIFLSKKKPNHPELICRSEIFHRQLPPLALHSKGDALAGEVEAALVAVAYDEVMVAPDDDRAGSARSKIEA</sequence>
<dbReference type="Proteomes" id="UP001374535">
    <property type="component" value="Chromosome 9"/>
</dbReference>
<gene>
    <name evidence="1" type="ORF">V8G54_029508</name>
</gene>
<keyword evidence="2" id="KW-1185">Reference proteome</keyword>
<dbReference type="AlphaFoldDB" id="A0AAQ3MUE2"/>
<accession>A0AAQ3MUE2</accession>
<protein>
    <submittedName>
        <fullName evidence="1">Uncharacterized protein</fullName>
    </submittedName>
</protein>
<evidence type="ECO:0000313" key="2">
    <source>
        <dbReference type="Proteomes" id="UP001374535"/>
    </source>
</evidence>
<name>A0AAQ3MUE2_VIGMU</name>
<organism evidence="1 2">
    <name type="scientific">Vigna mungo</name>
    <name type="common">Black gram</name>
    <name type="synonym">Phaseolus mungo</name>
    <dbReference type="NCBI Taxonomy" id="3915"/>
    <lineage>
        <taxon>Eukaryota</taxon>
        <taxon>Viridiplantae</taxon>
        <taxon>Streptophyta</taxon>
        <taxon>Embryophyta</taxon>
        <taxon>Tracheophyta</taxon>
        <taxon>Spermatophyta</taxon>
        <taxon>Magnoliopsida</taxon>
        <taxon>eudicotyledons</taxon>
        <taxon>Gunneridae</taxon>
        <taxon>Pentapetalae</taxon>
        <taxon>rosids</taxon>
        <taxon>fabids</taxon>
        <taxon>Fabales</taxon>
        <taxon>Fabaceae</taxon>
        <taxon>Papilionoideae</taxon>
        <taxon>50 kb inversion clade</taxon>
        <taxon>NPAAA clade</taxon>
        <taxon>indigoferoid/millettioid clade</taxon>
        <taxon>Phaseoleae</taxon>
        <taxon>Vigna</taxon>
    </lineage>
</organism>
<reference evidence="1 2" key="1">
    <citation type="journal article" date="2023" name="Life. Sci Alliance">
        <title>Evolutionary insights into 3D genome organization and epigenetic landscape of Vigna mungo.</title>
        <authorList>
            <person name="Junaid A."/>
            <person name="Singh B."/>
            <person name="Bhatia S."/>
        </authorList>
    </citation>
    <scope>NUCLEOTIDE SEQUENCE [LARGE SCALE GENOMIC DNA]</scope>
    <source>
        <strain evidence="1">Urdbean</strain>
    </source>
</reference>
<evidence type="ECO:0000313" key="1">
    <source>
        <dbReference type="EMBL" id="WVY97357.1"/>
    </source>
</evidence>